<comment type="similarity">
    <text evidence="1">Belongs to the 4-hydroxybenzoyl-CoA thioesterase family.</text>
</comment>
<protein>
    <submittedName>
        <fullName evidence="3">Acyl-CoA thioesterase</fullName>
        <ecNumber evidence="3">3.1.2.-</ecNumber>
    </submittedName>
</protein>
<reference evidence="4" key="1">
    <citation type="journal article" date="2019" name="Int. J. Syst. Evol. Microbiol.">
        <title>The Global Catalogue of Microorganisms (GCM) 10K type strain sequencing project: providing services to taxonomists for standard genome sequencing and annotation.</title>
        <authorList>
            <consortium name="The Broad Institute Genomics Platform"/>
            <consortium name="The Broad Institute Genome Sequencing Center for Infectious Disease"/>
            <person name="Wu L."/>
            <person name="Ma J."/>
        </authorList>
    </citation>
    <scope>NUCLEOTIDE SEQUENCE [LARGE SCALE GENOMIC DNA]</scope>
    <source>
        <strain evidence="4">IBRC-M 10703</strain>
    </source>
</reference>
<dbReference type="CDD" id="cd00586">
    <property type="entry name" value="4HBT"/>
    <property type="match status" value="1"/>
</dbReference>
<evidence type="ECO:0000256" key="1">
    <source>
        <dbReference type="ARBA" id="ARBA00005953"/>
    </source>
</evidence>
<dbReference type="Gene3D" id="3.10.129.10">
    <property type="entry name" value="Hotdog Thioesterase"/>
    <property type="match status" value="1"/>
</dbReference>
<dbReference type="Pfam" id="PF13279">
    <property type="entry name" value="4HBT_2"/>
    <property type="match status" value="1"/>
</dbReference>
<evidence type="ECO:0000313" key="4">
    <source>
        <dbReference type="Proteomes" id="UP001595772"/>
    </source>
</evidence>
<dbReference type="Proteomes" id="UP001595772">
    <property type="component" value="Unassembled WGS sequence"/>
</dbReference>
<dbReference type="InterPro" id="IPR029069">
    <property type="entry name" value="HotDog_dom_sf"/>
</dbReference>
<dbReference type="GO" id="GO:0016787">
    <property type="term" value="F:hydrolase activity"/>
    <property type="evidence" value="ECO:0007669"/>
    <property type="project" value="UniProtKB-KW"/>
</dbReference>
<accession>A0ABV8GZL5</accession>
<name>A0ABV8GZL5_9BACI</name>
<dbReference type="EC" id="3.1.2.-" evidence="3"/>
<dbReference type="SUPFAM" id="SSF54637">
    <property type="entry name" value="Thioesterase/thiol ester dehydrase-isomerase"/>
    <property type="match status" value="1"/>
</dbReference>
<gene>
    <name evidence="3" type="ORF">ACFOUV_09555</name>
</gene>
<dbReference type="PANTHER" id="PTHR31793">
    <property type="entry name" value="4-HYDROXYBENZOYL-COA THIOESTERASE FAMILY MEMBER"/>
    <property type="match status" value="1"/>
</dbReference>
<dbReference type="EMBL" id="JBHSAO010000006">
    <property type="protein sequence ID" value="MFC4024039.1"/>
    <property type="molecule type" value="Genomic_DNA"/>
</dbReference>
<sequence length="135" mass="15278">MINHHQIEVYVRFSETDALGHVNNVSYLIYFEEARTKFFDEACGDKELANNFILAAVTCDYLSQAYAAQTLKIETSVSRLGTKSFTVDHLLTDKETGRKIAKGTAVLVAFDYINQETTIIPHEVRSRLESRLITS</sequence>
<evidence type="ECO:0000256" key="2">
    <source>
        <dbReference type="ARBA" id="ARBA00022801"/>
    </source>
</evidence>
<organism evidence="3 4">
    <name type="scientific">Oceanobacillus longus</name>
    <dbReference type="NCBI Taxonomy" id="930120"/>
    <lineage>
        <taxon>Bacteria</taxon>
        <taxon>Bacillati</taxon>
        <taxon>Bacillota</taxon>
        <taxon>Bacilli</taxon>
        <taxon>Bacillales</taxon>
        <taxon>Bacillaceae</taxon>
        <taxon>Oceanobacillus</taxon>
    </lineage>
</organism>
<keyword evidence="2 3" id="KW-0378">Hydrolase</keyword>
<keyword evidence="4" id="KW-1185">Reference proteome</keyword>
<comment type="caution">
    <text evidence="3">The sequence shown here is derived from an EMBL/GenBank/DDBJ whole genome shotgun (WGS) entry which is preliminary data.</text>
</comment>
<dbReference type="PANTHER" id="PTHR31793:SF27">
    <property type="entry name" value="NOVEL THIOESTERASE SUPERFAMILY DOMAIN AND SAPOSIN A-TYPE DOMAIN CONTAINING PROTEIN (0610012H03RIK)"/>
    <property type="match status" value="1"/>
</dbReference>
<evidence type="ECO:0000313" key="3">
    <source>
        <dbReference type="EMBL" id="MFC4024039.1"/>
    </source>
</evidence>
<proteinExistence type="inferred from homology"/>
<dbReference type="RefSeq" id="WP_379496530.1">
    <property type="nucleotide sequence ID" value="NZ_JBHSAO010000006.1"/>
</dbReference>
<dbReference type="InterPro" id="IPR050563">
    <property type="entry name" value="4-hydroxybenzoyl-CoA_TE"/>
</dbReference>